<dbReference type="Proteomes" id="UP000626092">
    <property type="component" value="Unassembled WGS sequence"/>
</dbReference>
<evidence type="ECO:0008006" key="7">
    <source>
        <dbReference type="Google" id="ProtNLM"/>
    </source>
</evidence>
<dbReference type="FunFam" id="1.10.10.60:FF:000154">
    <property type="entry name" value="Transcription factor SRM1"/>
    <property type="match status" value="1"/>
</dbReference>
<sequence>MFDASNLIALHKSCTNGLNDSLVSFHNPGAKIYTLHNIFMYGMDIEVIVLGNLPMKMASDRSSLAWFGKLLDKEFENALAIYCKDSIDRWEKTAAMVPGKTIEEIKDHYGILVEDIHAIEAGHVPLPRYKDSASREVEICMEQRIVEAYVER</sequence>
<dbReference type="OrthoDB" id="118550at2759"/>
<keyword evidence="6" id="KW-1185">Reference proteome</keyword>
<dbReference type="CDD" id="cd00167">
    <property type="entry name" value="SANT"/>
    <property type="match status" value="1"/>
</dbReference>
<evidence type="ECO:0000313" key="6">
    <source>
        <dbReference type="Proteomes" id="UP000626092"/>
    </source>
</evidence>
<comment type="subcellular location">
    <subcellularLocation>
        <location evidence="1">Nucleus</location>
    </subcellularLocation>
</comment>
<dbReference type="AlphaFoldDB" id="A0A834GGS1"/>
<evidence type="ECO:0000256" key="1">
    <source>
        <dbReference type="ARBA" id="ARBA00004123"/>
    </source>
</evidence>
<dbReference type="SUPFAM" id="SSF46689">
    <property type="entry name" value="Homeodomain-like"/>
    <property type="match status" value="1"/>
</dbReference>
<dbReference type="EMBL" id="WJXA01000010">
    <property type="protein sequence ID" value="KAF7129908.1"/>
    <property type="molecule type" value="Genomic_DNA"/>
</dbReference>
<dbReference type="InterPro" id="IPR044636">
    <property type="entry name" value="RADIALIS-like"/>
</dbReference>
<evidence type="ECO:0000313" key="5">
    <source>
        <dbReference type="EMBL" id="KAF7129908.1"/>
    </source>
</evidence>
<dbReference type="GO" id="GO:0003700">
    <property type="term" value="F:DNA-binding transcription factor activity"/>
    <property type="evidence" value="ECO:0007669"/>
    <property type="project" value="InterPro"/>
</dbReference>
<keyword evidence="3" id="KW-0804">Transcription</keyword>
<organism evidence="5 6">
    <name type="scientific">Rhododendron simsii</name>
    <name type="common">Sims's rhododendron</name>
    <dbReference type="NCBI Taxonomy" id="118357"/>
    <lineage>
        <taxon>Eukaryota</taxon>
        <taxon>Viridiplantae</taxon>
        <taxon>Streptophyta</taxon>
        <taxon>Embryophyta</taxon>
        <taxon>Tracheophyta</taxon>
        <taxon>Spermatophyta</taxon>
        <taxon>Magnoliopsida</taxon>
        <taxon>eudicotyledons</taxon>
        <taxon>Gunneridae</taxon>
        <taxon>Pentapetalae</taxon>
        <taxon>asterids</taxon>
        <taxon>Ericales</taxon>
        <taxon>Ericaceae</taxon>
        <taxon>Ericoideae</taxon>
        <taxon>Rhodoreae</taxon>
        <taxon>Rhododendron</taxon>
    </lineage>
</organism>
<dbReference type="GO" id="GO:0009908">
    <property type="term" value="P:flower development"/>
    <property type="evidence" value="ECO:0007669"/>
    <property type="project" value="UniProtKB-ARBA"/>
</dbReference>
<evidence type="ECO:0000256" key="3">
    <source>
        <dbReference type="ARBA" id="ARBA00023163"/>
    </source>
</evidence>
<protein>
    <recommendedName>
        <fullName evidence="7">Myb-like domain-containing protein</fullName>
    </recommendedName>
</protein>
<proteinExistence type="predicted"/>
<keyword evidence="4" id="KW-0539">Nucleus</keyword>
<dbReference type="InterPro" id="IPR001005">
    <property type="entry name" value="SANT/Myb"/>
</dbReference>
<accession>A0A834GGS1</accession>
<keyword evidence="2" id="KW-0805">Transcription regulation</keyword>
<dbReference type="PANTHER" id="PTHR43952">
    <property type="entry name" value="MYB FAMILY TRANSCRIPTION FACTOR-RELATED"/>
    <property type="match status" value="1"/>
</dbReference>
<evidence type="ECO:0000256" key="2">
    <source>
        <dbReference type="ARBA" id="ARBA00023015"/>
    </source>
</evidence>
<reference evidence="5" key="1">
    <citation type="submission" date="2019-11" db="EMBL/GenBank/DDBJ databases">
        <authorList>
            <person name="Liu Y."/>
            <person name="Hou J."/>
            <person name="Li T.-Q."/>
            <person name="Guan C.-H."/>
            <person name="Wu X."/>
            <person name="Wu H.-Z."/>
            <person name="Ling F."/>
            <person name="Zhang R."/>
            <person name="Shi X.-G."/>
            <person name="Ren J.-P."/>
            <person name="Chen E.-F."/>
            <person name="Sun J.-M."/>
        </authorList>
    </citation>
    <scope>NUCLEOTIDE SEQUENCE</scope>
    <source>
        <strain evidence="5">Adult_tree_wgs_1</strain>
        <tissue evidence="5">Leaves</tissue>
    </source>
</reference>
<dbReference type="InterPro" id="IPR009057">
    <property type="entry name" value="Homeodomain-like_sf"/>
</dbReference>
<dbReference type="GO" id="GO:0005634">
    <property type="term" value="C:nucleus"/>
    <property type="evidence" value="ECO:0007669"/>
    <property type="project" value="UniProtKB-SubCell"/>
</dbReference>
<dbReference type="Gene3D" id="1.10.10.60">
    <property type="entry name" value="Homeodomain-like"/>
    <property type="match status" value="1"/>
</dbReference>
<evidence type="ECO:0000256" key="4">
    <source>
        <dbReference type="ARBA" id="ARBA00023242"/>
    </source>
</evidence>
<gene>
    <name evidence="5" type="ORF">RHSIM_Rhsim10G0187100</name>
</gene>
<comment type="caution">
    <text evidence="5">The sequence shown here is derived from an EMBL/GenBank/DDBJ whole genome shotgun (WGS) entry which is preliminary data.</text>
</comment>
<dbReference type="PANTHER" id="PTHR43952:SF13">
    <property type="entry name" value="OS05G0567600 PROTEIN"/>
    <property type="match status" value="1"/>
</dbReference>
<name>A0A834GGS1_RHOSS</name>
<dbReference type="GO" id="GO:0048262">
    <property type="term" value="P:determination of dorsal/ventral asymmetry"/>
    <property type="evidence" value="ECO:0007669"/>
    <property type="project" value="UniProtKB-ARBA"/>
</dbReference>